<gene>
    <name evidence="2" type="ORF">ONZ51_g4304</name>
</gene>
<feature type="region of interest" description="Disordered" evidence="1">
    <location>
        <begin position="1"/>
        <end position="125"/>
    </location>
</feature>
<reference evidence="2" key="1">
    <citation type="submission" date="2022-11" db="EMBL/GenBank/DDBJ databases">
        <title>Genome Sequence of Cubamyces cubensis.</title>
        <authorList>
            <person name="Buettner E."/>
        </authorList>
    </citation>
    <scope>NUCLEOTIDE SEQUENCE</scope>
    <source>
        <strain evidence="2">MPL-01</strain>
    </source>
</reference>
<feature type="compositionally biased region" description="Polar residues" evidence="1">
    <location>
        <begin position="96"/>
        <end position="110"/>
    </location>
</feature>
<comment type="caution">
    <text evidence="2">The sequence shown here is derived from an EMBL/GenBank/DDBJ whole genome shotgun (WGS) entry which is preliminary data.</text>
</comment>
<accession>A0AAD7TX44</accession>
<dbReference type="Proteomes" id="UP001215151">
    <property type="component" value="Unassembled WGS sequence"/>
</dbReference>
<organism evidence="2 3">
    <name type="scientific">Trametes cubensis</name>
    <dbReference type="NCBI Taxonomy" id="1111947"/>
    <lineage>
        <taxon>Eukaryota</taxon>
        <taxon>Fungi</taxon>
        <taxon>Dikarya</taxon>
        <taxon>Basidiomycota</taxon>
        <taxon>Agaricomycotina</taxon>
        <taxon>Agaricomycetes</taxon>
        <taxon>Polyporales</taxon>
        <taxon>Polyporaceae</taxon>
        <taxon>Trametes</taxon>
    </lineage>
</organism>
<feature type="compositionally biased region" description="Polar residues" evidence="1">
    <location>
        <begin position="1"/>
        <end position="50"/>
    </location>
</feature>
<evidence type="ECO:0000313" key="2">
    <source>
        <dbReference type="EMBL" id="KAJ8487234.1"/>
    </source>
</evidence>
<evidence type="ECO:0000256" key="1">
    <source>
        <dbReference type="SAM" id="MobiDB-lite"/>
    </source>
</evidence>
<name>A0AAD7TX44_9APHY</name>
<dbReference type="AlphaFoldDB" id="A0AAD7TX44"/>
<proteinExistence type="predicted"/>
<evidence type="ECO:0000313" key="3">
    <source>
        <dbReference type="Proteomes" id="UP001215151"/>
    </source>
</evidence>
<protein>
    <submittedName>
        <fullName evidence="2">Uncharacterized protein</fullName>
    </submittedName>
</protein>
<keyword evidence="3" id="KW-1185">Reference proteome</keyword>
<dbReference type="EMBL" id="JAPEVG010000082">
    <property type="protein sequence ID" value="KAJ8487234.1"/>
    <property type="molecule type" value="Genomic_DNA"/>
</dbReference>
<feature type="compositionally biased region" description="Low complexity" evidence="1">
    <location>
        <begin position="111"/>
        <end position="125"/>
    </location>
</feature>
<sequence>MSNVSPNASLISLPTTEGDTVTPAASTTALLPEQSTRADTSTPAGQSKSSPSKDYEAAFAALSSSYGFGGTVPTKNPAKSKKGKDKKNKDGKGTQLAPSSEGQNSIQPANTTTSWSGTSTSSKKK</sequence>